<keyword evidence="1" id="KW-0472">Membrane</keyword>
<proteinExistence type="predicted"/>
<feature type="transmembrane region" description="Helical" evidence="1">
    <location>
        <begin position="124"/>
        <end position="152"/>
    </location>
</feature>
<accession>A0A5P8NZA6</accession>
<evidence type="ECO:0000313" key="3">
    <source>
        <dbReference type="EMBL" id="QFR48756.1"/>
    </source>
</evidence>
<evidence type="ECO:0000259" key="2">
    <source>
        <dbReference type="Pfam" id="PF14340"/>
    </source>
</evidence>
<reference evidence="3 4" key="1">
    <citation type="submission" date="2019-09" db="EMBL/GenBank/DDBJ databases">
        <title>Sulfurimonas gotlandica sp. nov., a chemoautotrophic and psychrotolerant epsilonproteobacterium isolated from a pelagic redoxcline, and an emended description of the genus Sulfurimonas.</title>
        <authorList>
            <person name="Wang S."/>
            <person name="Jiang L."/>
            <person name="Shao S."/>
        </authorList>
    </citation>
    <scope>NUCLEOTIDE SEQUENCE [LARGE SCALE GENOMIC DNA]</scope>
    <source>
        <strain evidence="3 4">GYSZ_1</strain>
    </source>
</reference>
<evidence type="ECO:0000313" key="4">
    <source>
        <dbReference type="Proteomes" id="UP000326944"/>
    </source>
</evidence>
<dbReference type="InterPro" id="IPR025508">
    <property type="entry name" value="DUF4395"/>
</dbReference>
<feature type="transmembrane region" description="Helical" evidence="1">
    <location>
        <begin position="54"/>
        <end position="79"/>
    </location>
</feature>
<dbReference type="OrthoDB" id="9783675at2"/>
<dbReference type="Pfam" id="PF14340">
    <property type="entry name" value="DUF4395"/>
    <property type="match status" value="1"/>
</dbReference>
<organism evidence="3 4">
    <name type="scientific">Sulfurimonas lithotrophica</name>
    <dbReference type="NCBI Taxonomy" id="2590022"/>
    <lineage>
        <taxon>Bacteria</taxon>
        <taxon>Pseudomonadati</taxon>
        <taxon>Campylobacterota</taxon>
        <taxon>Epsilonproteobacteria</taxon>
        <taxon>Campylobacterales</taxon>
        <taxon>Sulfurimonadaceae</taxon>
        <taxon>Sulfurimonas</taxon>
    </lineage>
</organism>
<sequence length="246" mass="28250">MSLHSFLWEYGAKVPGYDIRVINEREARAAAGILGTLGMIVVFVAIGFNHTIVARVYLAFMFFDFTMRMISTNYVPSLLMGRFFVQNQKPEYVGALQKRFAWTLGWIIFIPIMWWFVINWDISFYKVLLCVLCLLLTFLESAFSICIGCIIYQAITKEEAKHCPGGVCEVRQKEPIQTFNPIQKTITAISMIGLIVGTYLFLATQEPKTFFGEFLHEAILTDAQLQKEKDEAYQKQLENEFGDDED</sequence>
<dbReference type="EMBL" id="CP043617">
    <property type="protein sequence ID" value="QFR48756.1"/>
    <property type="molecule type" value="Genomic_DNA"/>
</dbReference>
<name>A0A5P8NZA6_9BACT</name>
<feature type="transmembrane region" description="Helical" evidence="1">
    <location>
        <begin position="100"/>
        <end position="118"/>
    </location>
</feature>
<dbReference type="AlphaFoldDB" id="A0A5P8NZA6"/>
<dbReference type="Proteomes" id="UP000326944">
    <property type="component" value="Chromosome"/>
</dbReference>
<keyword evidence="4" id="KW-1185">Reference proteome</keyword>
<protein>
    <submittedName>
        <fullName evidence="3">DUF4395 domain-containing protein</fullName>
    </submittedName>
</protein>
<keyword evidence="1" id="KW-1133">Transmembrane helix</keyword>
<feature type="transmembrane region" description="Helical" evidence="1">
    <location>
        <begin position="29"/>
        <end position="48"/>
    </location>
</feature>
<feature type="domain" description="DUF4395" evidence="2">
    <location>
        <begin position="22"/>
        <end position="156"/>
    </location>
</feature>
<dbReference type="KEGG" id="sulg:FJR48_03080"/>
<keyword evidence="1" id="KW-0812">Transmembrane</keyword>
<feature type="transmembrane region" description="Helical" evidence="1">
    <location>
        <begin position="185"/>
        <end position="202"/>
    </location>
</feature>
<gene>
    <name evidence="3" type="ORF">FJR48_03080</name>
</gene>
<dbReference type="RefSeq" id="WP_152306699.1">
    <property type="nucleotide sequence ID" value="NZ_CP043617.1"/>
</dbReference>
<evidence type="ECO:0000256" key="1">
    <source>
        <dbReference type="SAM" id="Phobius"/>
    </source>
</evidence>